<sequence length="82" mass="8585">ARCGAVAFLGTSTRDAHGQARGTTFPGAAAGARRQDSRALAGTQQLLPSALACAMQPQDTILKRAMHKAPKMGQKLDLLLQL</sequence>
<comment type="caution">
    <text evidence="1">The sequence shown here is derived from an EMBL/GenBank/DDBJ whole genome shotgun (WGS) entry which is preliminary data.</text>
</comment>
<keyword evidence="2" id="KW-1185">Reference proteome</keyword>
<accession>A0ABS8TE28</accession>
<reference evidence="1 2" key="1">
    <citation type="journal article" date="2021" name="BMC Genomics">
        <title>Datura genome reveals duplications of psychoactive alkaloid biosynthetic genes and high mutation rate following tissue culture.</title>
        <authorList>
            <person name="Rajewski A."/>
            <person name="Carter-House D."/>
            <person name="Stajich J."/>
            <person name="Litt A."/>
        </authorList>
    </citation>
    <scope>NUCLEOTIDE SEQUENCE [LARGE SCALE GENOMIC DNA]</scope>
    <source>
        <strain evidence="1">AR-01</strain>
    </source>
</reference>
<dbReference type="EMBL" id="JACEIK010001474">
    <property type="protein sequence ID" value="MCD7469717.1"/>
    <property type="molecule type" value="Genomic_DNA"/>
</dbReference>
<dbReference type="Proteomes" id="UP000823775">
    <property type="component" value="Unassembled WGS sequence"/>
</dbReference>
<proteinExistence type="predicted"/>
<organism evidence="1 2">
    <name type="scientific">Datura stramonium</name>
    <name type="common">Jimsonweed</name>
    <name type="synonym">Common thornapple</name>
    <dbReference type="NCBI Taxonomy" id="4076"/>
    <lineage>
        <taxon>Eukaryota</taxon>
        <taxon>Viridiplantae</taxon>
        <taxon>Streptophyta</taxon>
        <taxon>Embryophyta</taxon>
        <taxon>Tracheophyta</taxon>
        <taxon>Spermatophyta</taxon>
        <taxon>Magnoliopsida</taxon>
        <taxon>eudicotyledons</taxon>
        <taxon>Gunneridae</taxon>
        <taxon>Pentapetalae</taxon>
        <taxon>asterids</taxon>
        <taxon>lamiids</taxon>
        <taxon>Solanales</taxon>
        <taxon>Solanaceae</taxon>
        <taxon>Solanoideae</taxon>
        <taxon>Datureae</taxon>
        <taxon>Datura</taxon>
    </lineage>
</organism>
<gene>
    <name evidence="1" type="ORF">HAX54_008885</name>
</gene>
<protein>
    <submittedName>
        <fullName evidence="1">Uncharacterized protein</fullName>
    </submittedName>
</protein>
<name>A0ABS8TE28_DATST</name>
<evidence type="ECO:0000313" key="1">
    <source>
        <dbReference type="EMBL" id="MCD7469717.1"/>
    </source>
</evidence>
<feature type="non-terminal residue" evidence="1">
    <location>
        <position position="1"/>
    </location>
</feature>
<evidence type="ECO:0000313" key="2">
    <source>
        <dbReference type="Proteomes" id="UP000823775"/>
    </source>
</evidence>